<protein>
    <recommendedName>
        <fullName evidence="11">RagB/SusD family nutrient uptake outer membrane protein</fullName>
    </recommendedName>
</protein>
<dbReference type="EMBL" id="JACIER010000002">
    <property type="protein sequence ID" value="MBB4042693.1"/>
    <property type="molecule type" value="Genomic_DNA"/>
</dbReference>
<dbReference type="InterPro" id="IPR033985">
    <property type="entry name" value="SusD-like_N"/>
</dbReference>
<evidence type="ECO:0000256" key="4">
    <source>
        <dbReference type="ARBA" id="ARBA00023136"/>
    </source>
</evidence>
<gene>
    <name evidence="9" type="ORF">GGR06_000458</name>
</gene>
<comment type="caution">
    <text evidence="9">The sequence shown here is derived from an EMBL/GenBank/DDBJ whole genome shotgun (WGS) entry which is preliminary data.</text>
</comment>
<accession>A0A840D325</accession>
<dbReference type="Pfam" id="PF14322">
    <property type="entry name" value="SusD-like_3"/>
    <property type="match status" value="1"/>
</dbReference>
<evidence type="ECO:0000256" key="2">
    <source>
        <dbReference type="ARBA" id="ARBA00006275"/>
    </source>
</evidence>
<evidence type="ECO:0000313" key="9">
    <source>
        <dbReference type="EMBL" id="MBB4042693.1"/>
    </source>
</evidence>
<dbReference type="RefSeq" id="WP_044165683.1">
    <property type="nucleotide sequence ID" value="NZ_JACIER010000002.1"/>
</dbReference>
<evidence type="ECO:0008006" key="11">
    <source>
        <dbReference type="Google" id="ProtNLM"/>
    </source>
</evidence>
<evidence type="ECO:0000256" key="1">
    <source>
        <dbReference type="ARBA" id="ARBA00004442"/>
    </source>
</evidence>
<reference evidence="9" key="1">
    <citation type="submission" date="2020-08" db="EMBL/GenBank/DDBJ databases">
        <title>Genomic Encyclopedia of Type Strains, Phase IV (KMG-IV): sequencing the most valuable type-strain genomes for metagenomic binning, comparative biology and taxonomic classification.</title>
        <authorList>
            <person name="Goeker M."/>
        </authorList>
    </citation>
    <scope>NUCLEOTIDE SEQUENCE [LARGE SCALE GENOMIC DNA]</scope>
    <source>
        <strain evidence="9">DSM 105720</strain>
    </source>
</reference>
<keyword evidence="3 6" id="KW-0732">Signal</keyword>
<dbReference type="PROSITE" id="PS51257">
    <property type="entry name" value="PROKAR_LIPOPROTEIN"/>
    <property type="match status" value="1"/>
</dbReference>
<evidence type="ECO:0000259" key="7">
    <source>
        <dbReference type="Pfam" id="PF07980"/>
    </source>
</evidence>
<evidence type="ECO:0000256" key="3">
    <source>
        <dbReference type="ARBA" id="ARBA00022729"/>
    </source>
</evidence>
<dbReference type="InterPro" id="IPR011990">
    <property type="entry name" value="TPR-like_helical_dom_sf"/>
</dbReference>
<comment type="subcellular location">
    <subcellularLocation>
        <location evidence="1">Cell outer membrane</location>
    </subcellularLocation>
</comment>
<evidence type="ECO:0000259" key="8">
    <source>
        <dbReference type="Pfam" id="PF14322"/>
    </source>
</evidence>
<evidence type="ECO:0000256" key="5">
    <source>
        <dbReference type="ARBA" id="ARBA00023237"/>
    </source>
</evidence>
<organism evidence="9 10">
    <name type="scientific">Bacteroides reticulotermitis</name>
    <dbReference type="NCBI Taxonomy" id="1133319"/>
    <lineage>
        <taxon>Bacteria</taxon>
        <taxon>Pseudomonadati</taxon>
        <taxon>Bacteroidota</taxon>
        <taxon>Bacteroidia</taxon>
        <taxon>Bacteroidales</taxon>
        <taxon>Bacteroidaceae</taxon>
        <taxon>Bacteroides</taxon>
    </lineage>
</organism>
<sequence length="507" mass="57609">MKINFKNICVIVVAACAVTACDLDTTPTTSLDEKNVYKDTKNAEHVLRGAWQYIFTSGSTYASIGIGSIMLNDDFAGSDAVRTRSYGFSGSYNLTNGYSRGEYNGVLWDLMFDPINNCNGILKHIDSVSGSDADKARIKGQALATRGYAYMILATHYAFAIDKDPNAVCVPIYTEPTDEEVALTGNPAASVSEVFAQALKDLEDALVLIPEDYSHKEVALDQYKIDYLTTLGLLARTHLYARNWQKAYDYATAVLKINSYLMNEKEYKSGFNDYSNKEWIWSLSCTLDDNDPCYLFYFKDCSSKVYTSLNTDPYFKDTFDDDDYRKELFEWGQTAYGDWAMLNKKFVFKDLDNMLADLVMMRTSEIYLIKAEAAAHLAGKESIAQETLKALRDARMKEGKIAKAVTETGDDLIKEIWLERRKELWGEGFALTDLIRNQQSVERKEYEETITVDGKPITVKGHTILSLPDKTPFTPNSKYYLFRITEKEELQNSLLYSKYPRLPFYDL</sequence>
<feature type="domain" description="SusD-like N-terminal" evidence="8">
    <location>
        <begin position="100"/>
        <end position="215"/>
    </location>
</feature>
<keyword evidence="4" id="KW-0472">Membrane</keyword>
<dbReference type="Gene3D" id="1.25.40.390">
    <property type="match status" value="1"/>
</dbReference>
<dbReference type="GO" id="GO:0009279">
    <property type="term" value="C:cell outer membrane"/>
    <property type="evidence" value="ECO:0007669"/>
    <property type="project" value="UniProtKB-SubCell"/>
</dbReference>
<proteinExistence type="inferred from homology"/>
<dbReference type="Pfam" id="PF07980">
    <property type="entry name" value="SusD_RagB"/>
    <property type="match status" value="1"/>
</dbReference>
<feature type="domain" description="RagB/SusD" evidence="7">
    <location>
        <begin position="352"/>
        <end position="448"/>
    </location>
</feature>
<name>A0A840D325_9BACE</name>
<comment type="similarity">
    <text evidence="2">Belongs to the SusD family.</text>
</comment>
<evidence type="ECO:0000313" key="10">
    <source>
        <dbReference type="Proteomes" id="UP000560658"/>
    </source>
</evidence>
<evidence type="ECO:0000256" key="6">
    <source>
        <dbReference type="SAM" id="SignalP"/>
    </source>
</evidence>
<dbReference type="AlphaFoldDB" id="A0A840D325"/>
<dbReference type="InterPro" id="IPR012944">
    <property type="entry name" value="SusD_RagB_dom"/>
</dbReference>
<keyword evidence="10" id="KW-1185">Reference proteome</keyword>
<dbReference type="CDD" id="cd08977">
    <property type="entry name" value="SusD"/>
    <property type="match status" value="1"/>
</dbReference>
<feature type="chain" id="PRO_5032891663" description="RagB/SusD family nutrient uptake outer membrane protein" evidence="6">
    <location>
        <begin position="21"/>
        <end position="507"/>
    </location>
</feature>
<dbReference type="SUPFAM" id="SSF48452">
    <property type="entry name" value="TPR-like"/>
    <property type="match status" value="1"/>
</dbReference>
<keyword evidence="5" id="KW-0998">Cell outer membrane</keyword>
<feature type="signal peptide" evidence="6">
    <location>
        <begin position="1"/>
        <end position="20"/>
    </location>
</feature>
<dbReference type="Proteomes" id="UP000560658">
    <property type="component" value="Unassembled WGS sequence"/>
</dbReference>